<name>A0A2T7P0Q7_POMCA</name>
<comment type="caution">
    <text evidence="2">The sequence shown here is derived from an EMBL/GenBank/DDBJ whole genome shotgun (WGS) entry which is preliminary data.</text>
</comment>
<proteinExistence type="predicted"/>
<dbReference type="AlphaFoldDB" id="A0A2T7P0Q7"/>
<evidence type="ECO:0000313" key="3">
    <source>
        <dbReference type="Proteomes" id="UP000245119"/>
    </source>
</evidence>
<reference evidence="2 3" key="1">
    <citation type="submission" date="2018-04" db="EMBL/GenBank/DDBJ databases">
        <title>The genome of golden apple snail Pomacea canaliculata provides insight into stress tolerance and invasive adaptation.</title>
        <authorList>
            <person name="Liu C."/>
            <person name="Liu B."/>
            <person name="Ren Y."/>
            <person name="Zhang Y."/>
            <person name="Wang H."/>
            <person name="Li S."/>
            <person name="Jiang F."/>
            <person name="Yin L."/>
            <person name="Zhang G."/>
            <person name="Qian W."/>
            <person name="Fan W."/>
        </authorList>
    </citation>
    <scope>NUCLEOTIDE SEQUENCE [LARGE SCALE GENOMIC DNA]</scope>
    <source>
        <strain evidence="2">SZHN2017</strain>
        <tissue evidence="2">Muscle</tissue>
    </source>
</reference>
<accession>A0A2T7P0Q7</accession>
<dbReference type="EMBL" id="PZQS01000007">
    <property type="protein sequence ID" value="PVD27007.1"/>
    <property type="molecule type" value="Genomic_DNA"/>
</dbReference>
<feature type="region of interest" description="Disordered" evidence="1">
    <location>
        <begin position="1"/>
        <end position="56"/>
    </location>
</feature>
<protein>
    <submittedName>
        <fullName evidence="2">Uncharacterized protein</fullName>
    </submittedName>
</protein>
<keyword evidence="3" id="KW-1185">Reference proteome</keyword>
<feature type="region of interest" description="Disordered" evidence="1">
    <location>
        <begin position="68"/>
        <end position="92"/>
    </location>
</feature>
<sequence length="246" mass="26213">MASARHLLQQTSGRGTYLGDLSPHGPGPSSTNSPSPGTGGSAIMAPSEDPSPSAKLYNLTSHFPGWSVVHPPGPGQEGTGGDAGGLPYYPYDGNSGSGVDTAAVASSRDQLSPMTSTTSTLLASTADVLGNVSFSPFDFLCDDNDTFCEFNLTMGKDVDENEHCWLQVLDPPAGHLPRFYRLRKRAGGAVRGEREEPQDGDQLLHLLLGCCRHHGCDFVFSWIVDINHLTFALPSPPPMLLVYAER</sequence>
<gene>
    <name evidence="2" type="ORF">C0Q70_12157</name>
</gene>
<feature type="compositionally biased region" description="Gly residues" evidence="1">
    <location>
        <begin position="75"/>
        <end position="84"/>
    </location>
</feature>
<feature type="compositionally biased region" description="Low complexity" evidence="1">
    <location>
        <begin position="22"/>
        <end position="36"/>
    </location>
</feature>
<evidence type="ECO:0000256" key="1">
    <source>
        <dbReference type="SAM" id="MobiDB-lite"/>
    </source>
</evidence>
<evidence type="ECO:0000313" key="2">
    <source>
        <dbReference type="EMBL" id="PVD27007.1"/>
    </source>
</evidence>
<dbReference type="Proteomes" id="UP000245119">
    <property type="component" value="Linkage Group LG7"/>
</dbReference>
<organism evidence="2 3">
    <name type="scientific">Pomacea canaliculata</name>
    <name type="common">Golden apple snail</name>
    <dbReference type="NCBI Taxonomy" id="400727"/>
    <lineage>
        <taxon>Eukaryota</taxon>
        <taxon>Metazoa</taxon>
        <taxon>Spiralia</taxon>
        <taxon>Lophotrochozoa</taxon>
        <taxon>Mollusca</taxon>
        <taxon>Gastropoda</taxon>
        <taxon>Caenogastropoda</taxon>
        <taxon>Architaenioglossa</taxon>
        <taxon>Ampullarioidea</taxon>
        <taxon>Ampullariidae</taxon>
        <taxon>Pomacea</taxon>
    </lineage>
</organism>